<protein>
    <submittedName>
        <fullName evidence="3">Uncharacterized protein</fullName>
    </submittedName>
</protein>
<evidence type="ECO:0000256" key="2">
    <source>
        <dbReference type="SAM" id="Phobius"/>
    </source>
</evidence>
<feature type="region of interest" description="Disordered" evidence="1">
    <location>
        <begin position="97"/>
        <end position="121"/>
    </location>
</feature>
<proteinExistence type="predicted"/>
<feature type="compositionally biased region" description="Acidic residues" evidence="1">
    <location>
        <begin position="142"/>
        <end position="157"/>
    </location>
</feature>
<evidence type="ECO:0000313" key="3">
    <source>
        <dbReference type="EMBL" id="KAK1749245.1"/>
    </source>
</evidence>
<organism evidence="3 4">
    <name type="scientific">Skeletonema marinoi</name>
    <dbReference type="NCBI Taxonomy" id="267567"/>
    <lineage>
        <taxon>Eukaryota</taxon>
        <taxon>Sar</taxon>
        <taxon>Stramenopiles</taxon>
        <taxon>Ochrophyta</taxon>
        <taxon>Bacillariophyta</taxon>
        <taxon>Coscinodiscophyceae</taxon>
        <taxon>Thalassiosirophycidae</taxon>
        <taxon>Thalassiosirales</taxon>
        <taxon>Skeletonemataceae</taxon>
        <taxon>Skeletonema</taxon>
        <taxon>Skeletonema marinoi-dohrnii complex</taxon>
    </lineage>
</organism>
<gene>
    <name evidence="3" type="ORF">QTG54_001184</name>
</gene>
<evidence type="ECO:0000313" key="4">
    <source>
        <dbReference type="Proteomes" id="UP001224775"/>
    </source>
</evidence>
<dbReference type="AlphaFoldDB" id="A0AAD8YPG4"/>
<feature type="compositionally biased region" description="Acidic residues" evidence="1">
    <location>
        <begin position="111"/>
        <end position="121"/>
    </location>
</feature>
<keyword evidence="2" id="KW-1133">Transmembrane helix</keyword>
<dbReference type="Proteomes" id="UP001224775">
    <property type="component" value="Unassembled WGS sequence"/>
</dbReference>
<dbReference type="EMBL" id="JATAAI010000001">
    <property type="protein sequence ID" value="KAK1749245.1"/>
    <property type="molecule type" value="Genomic_DNA"/>
</dbReference>
<feature type="transmembrane region" description="Helical" evidence="2">
    <location>
        <begin position="58"/>
        <end position="77"/>
    </location>
</feature>
<comment type="caution">
    <text evidence="3">The sequence shown here is derived from an EMBL/GenBank/DDBJ whole genome shotgun (WGS) entry which is preliminary data.</text>
</comment>
<keyword evidence="2" id="KW-0472">Membrane</keyword>
<accession>A0AAD8YPG4</accession>
<reference evidence="3" key="1">
    <citation type="submission" date="2023-06" db="EMBL/GenBank/DDBJ databases">
        <title>Survivors Of The Sea: Transcriptome response of Skeletonema marinoi to long-term dormancy.</title>
        <authorList>
            <person name="Pinder M.I.M."/>
            <person name="Kourtchenko O."/>
            <person name="Robertson E.K."/>
            <person name="Larsson T."/>
            <person name="Maumus F."/>
            <person name="Osuna-Cruz C.M."/>
            <person name="Vancaester E."/>
            <person name="Stenow R."/>
            <person name="Vandepoele K."/>
            <person name="Ploug H."/>
            <person name="Bruchert V."/>
            <person name="Godhe A."/>
            <person name="Topel M."/>
        </authorList>
    </citation>
    <scope>NUCLEOTIDE SEQUENCE</scope>
    <source>
        <strain evidence="3">R05AC</strain>
    </source>
</reference>
<keyword evidence="2" id="KW-0812">Transmembrane</keyword>
<feature type="compositionally biased region" description="Basic and acidic residues" evidence="1">
    <location>
        <begin position="158"/>
        <end position="168"/>
    </location>
</feature>
<evidence type="ECO:0000256" key="1">
    <source>
        <dbReference type="SAM" id="MobiDB-lite"/>
    </source>
</evidence>
<name>A0AAD8YPG4_9STRA</name>
<sequence length="197" mass="21771">MAISVDTIPSSSRTYSGVINSVLIQTEDGRQFDSSIQYNRIRDHSTDYHHFHSERRRLLAKPVVLLGLAIFVAVWLFSESNRFAVFPLAASSHKFGKPKVANSDNGGGAENTDEIDALNGDDDLQFDDELAMVEDQKSMDTSTDDDDVLSEDDNFGDDESKMQSKEVSDNIPATNFTDTSNATTTIESRVNATKHSL</sequence>
<feature type="compositionally biased region" description="Low complexity" evidence="1">
    <location>
        <begin position="173"/>
        <end position="182"/>
    </location>
</feature>
<feature type="region of interest" description="Disordered" evidence="1">
    <location>
        <begin position="135"/>
        <end position="182"/>
    </location>
</feature>
<keyword evidence="4" id="KW-1185">Reference proteome</keyword>